<feature type="non-terminal residue" evidence="9">
    <location>
        <position position="1"/>
    </location>
</feature>
<proteinExistence type="predicted"/>
<feature type="domain" description="Protein kinase" evidence="7">
    <location>
        <begin position="1"/>
        <end position="106"/>
    </location>
</feature>
<name>A0ABQ7J451_9APIC</name>
<evidence type="ECO:0000256" key="1">
    <source>
        <dbReference type="ARBA" id="ARBA00022527"/>
    </source>
</evidence>
<accession>A0ABQ7J451</accession>
<keyword evidence="5 9" id="KW-0418">Kinase</keyword>
<evidence type="ECO:0000256" key="2">
    <source>
        <dbReference type="ARBA" id="ARBA00022553"/>
    </source>
</evidence>
<keyword evidence="4" id="KW-0547">Nucleotide-binding</keyword>
<dbReference type="Gene3D" id="3.30.200.20">
    <property type="entry name" value="Phosphorylase Kinase, domain 1"/>
    <property type="match status" value="1"/>
</dbReference>
<evidence type="ECO:0000313" key="10">
    <source>
        <dbReference type="Proteomes" id="UP000823046"/>
    </source>
</evidence>
<dbReference type="InterPro" id="IPR000961">
    <property type="entry name" value="AGC-kinase_C"/>
</dbReference>
<dbReference type="SMART" id="SM00133">
    <property type="entry name" value="S_TK_X"/>
    <property type="match status" value="1"/>
</dbReference>
<dbReference type="PROSITE" id="PS51285">
    <property type="entry name" value="AGC_KINASE_CTER"/>
    <property type="match status" value="1"/>
</dbReference>
<keyword evidence="10" id="KW-1185">Reference proteome</keyword>
<dbReference type="PANTHER" id="PTHR24351">
    <property type="entry name" value="RIBOSOMAL PROTEIN S6 KINASE"/>
    <property type="match status" value="1"/>
</dbReference>
<dbReference type="InterPro" id="IPR011009">
    <property type="entry name" value="Kinase-like_dom_sf"/>
</dbReference>
<dbReference type="EMBL" id="JADAQX010001355">
    <property type="protein sequence ID" value="KAF8817844.1"/>
    <property type="molecule type" value="Genomic_DNA"/>
</dbReference>
<dbReference type="GO" id="GO:0016301">
    <property type="term" value="F:kinase activity"/>
    <property type="evidence" value="ECO:0007669"/>
    <property type="project" value="UniProtKB-KW"/>
</dbReference>
<organism evidence="9 10">
    <name type="scientific">Cardiosporidium cionae</name>
    <dbReference type="NCBI Taxonomy" id="476202"/>
    <lineage>
        <taxon>Eukaryota</taxon>
        <taxon>Sar</taxon>
        <taxon>Alveolata</taxon>
        <taxon>Apicomplexa</taxon>
        <taxon>Aconoidasida</taxon>
        <taxon>Nephromycida</taxon>
        <taxon>Cardiosporidium</taxon>
    </lineage>
</organism>
<sequence length="187" mass="21396">NTSAKSFCGTPEYLAPEILSRSGHGKSVDWWSLGALIFEMLTGWPPFYTTDREKLFENIRWGELKFPCHLSVLAKSLLRGMLHRDPNKRLGGGPGDAEEIKFHPFFANLDWDIVSEKRLEPPFKPRLISRTDVQYFDKQFVKLSVTSSEVPESALAATVARDDMFEGFTYDGREHALLEQTVRKEEQ</sequence>
<evidence type="ECO:0000256" key="4">
    <source>
        <dbReference type="ARBA" id="ARBA00022741"/>
    </source>
</evidence>
<dbReference type="Gene3D" id="1.10.510.10">
    <property type="entry name" value="Transferase(Phosphotransferase) domain 1"/>
    <property type="match status" value="1"/>
</dbReference>
<dbReference type="Pfam" id="PF00069">
    <property type="entry name" value="Pkinase"/>
    <property type="match status" value="1"/>
</dbReference>
<evidence type="ECO:0000313" key="9">
    <source>
        <dbReference type="EMBL" id="KAF8817844.1"/>
    </source>
</evidence>
<keyword evidence="6" id="KW-0067">ATP-binding</keyword>
<dbReference type="SUPFAM" id="SSF56112">
    <property type="entry name" value="Protein kinase-like (PK-like)"/>
    <property type="match status" value="1"/>
</dbReference>
<dbReference type="InterPro" id="IPR017892">
    <property type="entry name" value="Pkinase_C"/>
</dbReference>
<evidence type="ECO:0000259" key="8">
    <source>
        <dbReference type="PROSITE" id="PS51285"/>
    </source>
</evidence>
<dbReference type="Pfam" id="PF00433">
    <property type="entry name" value="Pkinase_C"/>
    <property type="match status" value="1"/>
</dbReference>
<feature type="domain" description="AGC-kinase C-terminal" evidence="8">
    <location>
        <begin position="107"/>
        <end position="180"/>
    </location>
</feature>
<keyword evidence="2" id="KW-0597">Phosphoprotein</keyword>
<comment type="caution">
    <text evidence="9">The sequence shown here is derived from an EMBL/GenBank/DDBJ whole genome shotgun (WGS) entry which is preliminary data.</text>
</comment>
<dbReference type="InterPro" id="IPR000719">
    <property type="entry name" value="Prot_kinase_dom"/>
</dbReference>
<protein>
    <submittedName>
        <fullName evidence="9">AGC kinase</fullName>
    </submittedName>
</protein>
<evidence type="ECO:0000259" key="7">
    <source>
        <dbReference type="PROSITE" id="PS50011"/>
    </source>
</evidence>
<reference evidence="9 10" key="1">
    <citation type="journal article" date="2020" name="bioRxiv">
        <title>Metabolic contributions of an alphaproteobacterial endosymbiont in the apicomplexan Cardiosporidium cionae.</title>
        <authorList>
            <person name="Hunter E.S."/>
            <person name="Paight C.J."/>
            <person name="Lane C.E."/>
        </authorList>
    </citation>
    <scope>NUCLEOTIDE SEQUENCE [LARGE SCALE GENOMIC DNA]</scope>
    <source>
        <strain evidence="9">ESH_2018</strain>
    </source>
</reference>
<keyword evidence="3" id="KW-0808">Transferase</keyword>
<evidence type="ECO:0000256" key="3">
    <source>
        <dbReference type="ARBA" id="ARBA00022679"/>
    </source>
</evidence>
<dbReference type="SMART" id="SM00220">
    <property type="entry name" value="S_TKc"/>
    <property type="match status" value="1"/>
</dbReference>
<dbReference type="Proteomes" id="UP000823046">
    <property type="component" value="Unassembled WGS sequence"/>
</dbReference>
<dbReference type="PROSITE" id="PS50011">
    <property type="entry name" value="PROTEIN_KINASE_DOM"/>
    <property type="match status" value="1"/>
</dbReference>
<evidence type="ECO:0000256" key="6">
    <source>
        <dbReference type="ARBA" id="ARBA00022840"/>
    </source>
</evidence>
<keyword evidence="1" id="KW-0723">Serine/threonine-protein kinase</keyword>
<evidence type="ECO:0000256" key="5">
    <source>
        <dbReference type="ARBA" id="ARBA00022777"/>
    </source>
</evidence>
<gene>
    <name evidence="9" type="ORF">IE077_003643</name>
</gene>